<dbReference type="AlphaFoldDB" id="A0A3A8QKP3"/>
<sequence length="68" mass="8119">MTHKEYPLDTNVAVTVTKLAAQNPLIALVFFLVCFIWWRERMISKAWDMMLMKTMAPPPENPRKRKRR</sequence>
<dbReference type="Proteomes" id="UP000282656">
    <property type="component" value="Unassembled WGS sequence"/>
</dbReference>
<accession>A0A3A8QKP3</accession>
<gene>
    <name evidence="2" type="ORF">D7X96_15980</name>
</gene>
<reference evidence="3" key="1">
    <citation type="submission" date="2018-09" db="EMBL/GenBank/DDBJ databases">
        <authorList>
            <person name="Livingstone P.G."/>
            <person name="Whitworth D.E."/>
        </authorList>
    </citation>
    <scope>NUCLEOTIDE SEQUENCE [LARGE SCALE GENOMIC DNA]</scope>
    <source>
        <strain evidence="3">AB047A</strain>
    </source>
</reference>
<organism evidence="2 3">
    <name type="scientific">Corallococcus interemptor</name>
    <dbReference type="NCBI Taxonomy" id="2316720"/>
    <lineage>
        <taxon>Bacteria</taxon>
        <taxon>Pseudomonadati</taxon>
        <taxon>Myxococcota</taxon>
        <taxon>Myxococcia</taxon>
        <taxon>Myxococcales</taxon>
        <taxon>Cystobacterineae</taxon>
        <taxon>Myxococcaceae</taxon>
        <taxon>Corallococcus</taxon>
    </lineage>
</organism>
<evidence type="ECO:0000313" key="2">
    <source>
        <dbReference type="EMBL" id="RKH69077.1"/>
    </source>
</evidence>
<feature type="transmembrane region" description="Helical" evidence="1">
    <location>
        <begin position="20"/>
        <end position="38"/>
    </location>
</feature>
<keyword evidence="1" id="KW-1133">Transmembrane helix</keyword>
<comment type="caution">
    <text evidence="2">The sequence shown here is derived from an EMBL/GenBank/DDBJ whole genome shotgun (WGS) entry which is preliminary data.</text>
</comment>
<keyword evidence="1" id="KW-0472">Membrane</keyword>
<name>A0A3A8QKP3_9BACT</name>
<protein>
    <submittedName>
        <fullName evidence="2">Uncharacterized protein</fullName>
    </submittedName>
</protein>
<proteinExistence type="predicted"/>
<keyword evidence="1" id="KW-0812">Transmembrane</keyword>
<evidence type="ECO:0000256" key="1">
    <source>
        <dbReference type="SAM" id="Phobius"/>
    </source>
</evidence>
<evidence type="ECO:0000313" key="3">
    <source>
        <dbReference type="Proteomes" id="UP000282656"/>
    </source>
</evidence>
<keyword evidence="3" id="KW-1185">Reference proteome</keyword>
<dbReference type="EMBL" id="RAWM01000036">
    <property type="protein sequence ID" value="RKH69077.1"/>
    <property type="molecule type" value="Genomic_DNA"/>
</dbReference>